<dbReference type="AlphaFoldDB" id="A0AAD9RG35"/>
<comment type="caution">
    <text evidence="2">The sequence shown here is derived from an EMBL/GenBank/DDBJ whole genome shotgun (WGS) entry which is preliminary data.</text>
</comment>
<dbReference type="CDD" id="cd07890">
    <property type="entry name" value="CYTH-like_AC_IV-like"/>
    <property type="match status" value="1"/>
</dbReference>
<dbReference type="GO" id="GO:0016462">
    <property type="term" value="F:pyrophosphatase activity"/>
    <property type="evidence" value="ECO:0007669"/>
    <property type="project" value="UniProtKB-ARBA"/>
</dbReference>
<dbReference type="InterPro" id="IPR023577">
    <property type="entry name" value="CYTH_domain"/>
</dbReference>
<protein>
    <recommendedName>
        <fullName evidence="1">CYTH domain-containing protein</fullName>
    </recommendedName>
</protein>
<dbReference type="PANTHER" id="PTHR21028">
    <property type="entry name" value="SI:CH211-156B7.4"/>
    <property type="match status" value="1"/>
</dbReference>
<reference evidence="2" key="2">
    <citation type="journal article" date="2023" name="Commun. Biol.">
        <title>Intrasexual cuticular hydrocarbon dimorphism in a wasp sheds light on hydrocarbon biosynthesis genes in Hymenoptera.</title>
        <authorList>
            <person name="Moris V.C."/>
            <person name="Podsiadlowski L."/>
            <person name="Martin S."/>
            <person name="Oeyen J.P."/>
            <person name="Donath A."/>
            <person name="Petersen M."/>
            <person name="Wilbrandt J."/>
            <person name="Misof B."/>
            <person name="Liedtke D."/>
            <person name="Thamm M."/>
            <person name="Scheiner R."/>
            <person name="Schmitt T."/>
            <person name="Niehuis O."/>
        </authorList>
    </citation>
    <scope>NUCLEOTIDE SEQUENCE</scope>
    <source>
        <strain evidence="2">GBR_01_08_01A</strain>
    </source>
</reference>
<dbReference type="InterPro" id="IPR008173">
    <property type="entry name" value="Adenylyl_cyclase_CyaB"/>
</dbReference>
<keyword evidence="3" id="KW-1185">Reference proteome</keyword>
<organism evidence="2 3">
    <name type="scientific">Odynerus spinipes</name>
    <dbReference type="NCBI Taxonomy" id="1348599"/>
    <lineage>
        <taxon>Eukaryota</taxon>
        <taxon>Metazoa</taxon>
        <taxon>Ecdysozoa</taxon>
        <taxon>Arthropoda</taxon>
        <taxon>Hexapoda</taxon>
        <taxon>Insecta</taxon>
        <taxon>Pterygota</taxon>
        <taxon>Neoptera</taxon>
        <taxon>Endopterygota</taxon>
        <taxon>Hymenoptera</taxon>
        <taxon>Apocrita</taxon>
        <taxon>Aculeata</taxon>
        <taxon>Vespoidea</taxon>
        <taxon>Vespidae</taxon>
        <taxon>Eumeninae</taxon>
        <taxon>Odynerus</taxon>
    </lineage>
</organism>
<evidence type="ECO:0000259" key="1">
    <source>
        <dbReference type="PROSITE" id="PS51707"/>
    </source>
</evidence>
<dbReference type="InterPro" id="IPR033469">
    <property type="entry name" value="CYTH-like_dom_sf"/>
</dbReference>
<dbReference type="EMBL" id="JAIFRP010000119">
    <property type="protein sequence ID" value="KAK2579028.1"/>
    <property type="molecule type" value="Genomic_DNA"/>
</dbReference>
<gene>
    <name evidence="2" type="ORF">KPH14_002822</name>
</gene>
<evidence type="ECO:0000313" key="2">
    <source>
        <dbReference type="EMBL" id="KAK2579028.1"/>
    </source>
</evidence>
<accession>A0AAD9RG35</accession>
<dbReference type="SUPFAM" id="SSF55154">
    <property type="entry name" value="CYTH-like phosphatases"/>
    <property type="match status" value="1"/>
</dbReference>
<dbReference type="PROSITE" id="PS51707">
    <property type="entry name" value="CYTH"/>
    <property type="match status" value="1"/>
</dbReference>
<name>A0AAD9RG35_9HYME</name>
<dbReference type="PANTHER" id="PTHR21028:SF2">
    <property type="entry name" value="CYTH DOMAIN-CONTAINING PROTEIN"/>
    <property type="match status" value="1"/>
</dbReference>
<evidence type="ECO:0000313" key="3">
    <source>
        <dbReference type="Proteomes" id="UP001258017"/>
    </source>
</evidence>
<reference evidence="2" key="1">
    <citation type="submission" date="2021-08" db="EMBL/GenBank/DDBJ databases">
        <authorList>
            <person name="Misof B."/>
            <person name="Oliver O."/>
            <person name="Podsiadlowski L."/>
            <person name="Donath A."/>
            <person name="Peters R."/>
            <person name="Mayer C."/>
            <person name="Rust J."/>
            <person name="Gunkel S."/>
            <person name="Lesny P."/>
            <person name="Martin S."/>
            <person name="Oeyen J.P."/>
            <person name="Petersen M."/>
            <person name="Panagiotis P."/>
            <person name="Wilbrandt J."/>
            <person name="Tanja T."/>
        </authorList>
    </citation>
    <scope>NUCLEOTIDE SEQUENCE</scope>
    <source>
        <strain evidence="2">GBR_01_08_01A</strain>
        <tissue evidence="2">Thorax + abdomen</tissue>
    </source>
</reference>
<feature type="domain" description="CYTH" evidence="1">
    <location>
        <begin position="1"/>
        <end position="170"/>
    </location>
</feature>
<dbReference type="Gene3D" id="2.40.320.10">
    <property type="entry name" value="Hypothetical Protein Pfu-838710-001"/>
    <property type="match status" value="1"/>
</dbReference>
<sequence length="175" mass="19972">MRNIEIKAKIDDPEVLVDKLKKITKCECTVIKQCDTFFKTSKGRLKLRQFEDGTGELIYYERTNMTGPKLCNYQITKISAETCGDLKNTLSLCYGTHGIVEKIRHLFMIDQTRVHIDDVNGLGSFMELEVVLNDNQDISMGEQIAQDIMTQLGIHRESLVPEAYVDLLNKKKALI</sequence>
<dbReference type="SMART" id="SM01118">
    <property type="entry name" value="CYTH"/>
    <property type="match status" value="1"/>
</dbReference>
<proteinExistence type="predicted"/>
<dbReference type="Proteomes" id="UP001258017">
    <property type="component" value="Unassembled WGS sequence"/>
</dbReference>
<dbReference type="Pfam" id="PF01928">
    <property type="entry name" value="CYTH"/>
    <property type="match status" value="1"/>
</dbReference>